<feature type="signal peptide" evidence="1">
    <location>
        <begin position="1"/>
        <end position="22"/>
    </location>
</feature>
<proteinExistence type="predicted"/>
<organism evidence="2 3">
    <name type="scientific">Gigaspora rosea</name>
    <dbReference type="NCBI Taxonomy" id="44941"/>
    <lineage>
        <taxon>Eukaryota</taxon>
        <taxon>Fungi</taxon>
        <taxon>Fungi incertae sedis</taxon>
        <taxon>Mucoromycota</taxon>
        <taxon>Glomeromycotina</taxon>
        <taxon>Glomeromycetes</taxon>
        <taxon>Diversisporales</taxon>
        <taxon>Gigasporaceae</taxon>
        <taxon>Gigaspora</taxon>
    </lineage>
</organism>
<reference evidence="2 3" key="1">
    <citation type="submission" date="2018-06" db="EMBL/GenBank/DDBJ databases">
        <title>Comparative genomics reveals the genomic features of Rhizophagus irregularis, R. cerebriforme, R. diaphanum and Gigaspora rosea, and their symbiotic lifestyle signature.</title>
        <authorList>
            <person name="Morin E."/>
            <person name="San Clemente H."/>
            <person name="Chen E.C.H."/>
            <person name="De La Providencia I."/>
            <person name="Hainaut M."/>
            <person name="Kuo A."/>
            <person name="Kohler A."/>
            <person name="Murat C."/>
            <person name="Tang N."/>
            <person name="Roy S."/>
            <person name="Loubradou J."/>
            <person name="Henrissat B."/>
            <person name="Grigoriev I.V."/>
            <person name="Corradi N."/>
            <person name="Roux C."/>
            <person name="Martin F.M."/>
        </authorList>
    </citation>
    <scope>NUCLEOTIDE SEQUENCE [LARGE SCALE GENOMIC DNA]</scope>
    <source>
        <strain evidence="2 3">DAOM 194757</strain>
    </source>
</reference>
<keyword evidence="3" id="KW-1185">Reference proteome</keyword>
<gene>
    <name evidence="2" type="ORF">C2G38_2154037</name>
</gene>
<dbReference type="Proteomes" id="UP000266673">
    <property type="component" value="Unassembled WGS sequence"/>
</dbReference>
<keyword evidence="1" id="KW-0732">Signal</keyword>
<dbReference type="OrthoDB" id="2461444at2759"/>
<sequence>MLFMDCSLLVVFLILNQPNLSALSSNLIYQLTQLIQQLQTAFFIYQFEPNQPLKASHPILECPDIKRLGQKCNTLLKGPTVEQLEEFNKIIDKSLCDPIDDIQIPKVLEFTLKLIENIIKIDNNKGTENVTPTFIHLIAT</sequence>
<accession>A0A397W6R6</accession>
<dbReference type="AlphaFoldDB" id="A0A397W6R6"/>
<feature type="chain" id="PRO_5017456845" evidence="1">
    <location>
        <begin position="23"/>
        <end position="140"/>
    </location>
</feature>
<dbReference type="EMBL" id="QKWP01000025">
    <property type="protein sequence ID" value="RIB29968.1"/>
    <property type="molecule type" value="Genomic_DNA"/>
</dbReference>
<evidence type="ECO:0000313" key="2">
    <source>
        <dbReference type="EMBL" id="RIB29968.1"/>
    </source>
</evidence>
<evidence type="ECO:0000256" key="1">
    <source>
        <dbReference type="SAM" id="SignalP"/>
    </source>
</evidence>
<protein>
    <submittedName>
        <fullName evidence="2">Uncharacterized protein</fullName>
    </submittedName>
</protein>
<comment type="caution">
    <text evidence="2">The sequence shown here is derived from an EMBL/GenBank/DDBJ whole genome shotgun (WGS) entry which is preliminary data.</text>
</comment>
<name>A0A397W6R6_9GLOM</name>
<evidence type="ECO:0000313" key="3">
    <source>
        <dbReference type="Proteomes" id="UP000266673"/>
    </source>
</evidence>